<protein>
    <submittedName>
        <fullName evidence="11">Bardet-Biedl syndrome 5 protein isoform X1</fullName>
    </submittedName>
</protein>
<keyword evidence="5" id="KW-0963">Cytoplasm</keyword>
<accession>A0ABD1ZT64</accession>
<dbReference type="Proteomes" id="UP001607302">
    <property type="component" value="Unassembled WGS sequence"/>
</dbReference>
<dbReference type="PANTHER" id="PTHR21351:SF0">
    <property type="entry name" value="BARDET-BIEDL SYNDROME 5 PROTEIN"/>
    <property type="match status" value="1"/>
</dbReference>
<dbReference type="AlphaFoldDB" id="A0ABD1ZT64"/>
<keyword evidence="8" id="KW-0206">Cytoskeleton</keyword>
<organism evidence="11 12">
    <name type="scientific">Vespula squamosa</name>
    <name type="common">Southern yellow jacket</name>
    <name type="synonym">Wasp</name>
    <dbReference type="NCBI Taxonomy" id="30214"/>
    <lineage>
        <taxon>Eukaryota</taxon>
        <taxon>Metazoa</taxon>
        <taxon>Ecdysozoa</taxon>
        <taxon>Arthropoda</taxon>
        <taxon>Hexapoda</taxon>
        <taxon>Insecta</taxon>
        <taxon>Pterygota</taxon>
        <taxon>Neoptera</taxon>
        <taxon>Endopterygota</taxon>
        <taxon>Hymenoptera</taxon>
        <taxon>Apocrita</taxon>
        <taxon>Aculeata</taxon>
        <taxon>Vespoidea</taxon>
        <taxon>Vespidae</taxon>
        <taxon>Vespinae</taxon>
        <taxon>Vespula</taxon>
    </lineage>
</organism>
<dbReference type="GO" id="GO:0060170">
    <property type="term" value="C:ciliary membrane"/>
    <property type="evidence" value="ECO:0007669"/>
    <property type="project" value="UniProtKB-SubCell"/>
</dbReference>
<dbReference type="InterPro" id="IPR014003">
    <property type="entry name" value="BBS5_PH"/>
</dbReference>
<sequence length="336" mass="38413">MWQDKEIRFDVFYTQMQLRVGEIMVDKLDMIEDTKGNSGDNGRLIVTNLRILWHSLSLPRINLTIGFNTFVTINSKTVSTVKGGHTQALHILTSFRNSQYEFIFTNLNSISTRHYTSVIGVYRAYTSSKIYREIKLRSGIVNENRLTLLPHEKVHTSLPDVWNLSVEQGNVGTFIVTNIRLVWYADMNNQFNVSMPYLSIASVTIRNSKFGATLVVLSDESNNGYILGFRINPLEKLNTLHKEINILIAAYKKSPIFGVDYTLEYQGPMEEEIHPERFNEVQDNQGDISDVIGYYFFEGGSTQRKPNFSNHLGLAIEDPREGSTLQNLWELVPSTN</sequence>
<evidence type="ECO:0000313" key="12">
    <source>
        <dbReference type="Proteomes" id="UP001607302"/>
    </source>
</evidence>
<evidence type="ECO:0000259" key="10">
    <source>
        <dbReference type="SMART" id="SM00683"/>
    </source>
</evidence>
<evidence type="ECO:0000256" key="8">
    <source>
        <dbReference type="ARBA" id="ARBA00023212"/>
    </source>
</evidence>
<dbReference type="PANTHER" id="PTHR21351">
    <property type="entry name" value="BARDET-BIEDL SYNDROME PROTEIN 5"/>
    <property type="match status" value="1"/>
</dbReference>
<evidence type="ECO:0000256" key="5">
    <source>
        <dbReference type="ARBA" id="ARBA00022490"/>
    </source>
</evidence>
<name>A0ABD1ZT64_VESSQ</name>
<proteinExistence type="inferred from homology"/>
<evidence type="ECO:0000256" key="1">
    <source>
        <dbReference type="ARBA" id="ARBA00004309"/>
    </source>
</evidence>
<keyword evidence="6" id="KW-0969">Cilium</keyword>
<dbReference type="InterPro" id="IPR030804">
    <property type="entry name" value="BBS5/fem-3"/>
</dbReference>
<dbReference type="InterPro" id="IPR006606">
    <property type="entry name" value="BBL5"/>
</dbReference>
<comment type="caution">
    <text evidence="11">The sequence shown here is derived from an EMBL/GenBank/DDBJ whole genome shotgun (WGS) entry which is preliminary data.</text>
</comment>
<gene>
    <name evidence="11" type="ORF">V1478_018576</name>
</gene>
<evidence type="ECO:0000256" key="2">
    <source>
        <dbReference type="ARBA" id="ARBA00004607"/>
    </source>
</evidence>
<feature type="domain" description="BBSome complex member BBS5 PH" evidence="10">
    <location>
        <begin position="152"/>
        <end position="206"/>
    </location>
</feature>
<comment type="similarity">
    <text evidence="3">Belongs to the BBS5 family.</text>
</comment>
<feature type="domain" description="BBSome complex member BBS5 PH" evidence="10">
    <location>
        <begin position="22"/>
        <end position="76"/>
    </location>
</feature>
<evidence type="ECO:0000256" key="6">
    <source>
        <dbReference type="ARBA" id="ARBA00023069"/>
    </source>
</evidence>
<evidence type="ECO:0000256" key="3">
    <source>
        <dbReference type="ARBA" id="ARBA00005822"/>
    </source>
</evidence>
<dbReference type="EMBL" id="JAUDFV010000173">
    <property type="protein sequence ID" value="KAL2711555.1"/>
    <property type="molecule type" value="Genomic_DNA"/>
</dbReference>
<evidence type="ECO:0000256" key="4">
    <source>
        <dbReference type="ARBA" id="ARBA00022475"/>
    </source>
</evidence>
<keyword evidence="12" id="KW-1185">Reference proteome</keyword>
<reference evidence="11 12" key="1">
    <citation type="journal article" date="2024" name="Ann. Entomol. Soc. Am.">
        <title>Genomic analyses of the southern and eastern yellowjacket wasps (Hymenoptera: Vespidae) reveal evolutionary signatures of social life.</title>
        <authorList>
            <person name="Catto M.A."/>
            <person name="Caine P.B."/>
            <person name="Orr S.E."/>
            <person name="Hunt B.G."/>
            <person name="Goodisman M.A.D."/>
        </authorList>
    </citation>
    <scope>NUCLEOTIDE SEQUENCE [LARGE SCALE GENOMIC DNA]</scope>
    <source>
        <strain evidence="11">233</strain>
        <tissue evidence="11">Head and thorax</tissue>
    </source>
</reference>
<comment type="subcellular location">
    <subcellularLocation>
        <location evidence="1">Cell projection</location>
        <location evidence="1">Cilium membrane</location>
    </subcellularLocation>
    <subcellularLocation>
        <location evidence="2">Cytoplasm</location>
        <location evidence="2">Cytoskeleton</location>
        <location evidence="2">Microtubule organizing center</location>
        <location evidence="2">Centrosome</location>
        <location evidence="2">Centriolar satellite</location>
    </subcellularLocation>
</comment>
<dbReference type="Pfam" id="PF07289">
    <property type="entry name" value="BBL5"/>
    <property type="match status" value="1"/>
</dbReference>
<dbReference type="PIRSF" id="PIRSF010072">
    <property type="entry name" value="DUF1448"/>
    <property type="match status" value="1"/>
</dbReference>
<keyword evidence="7" id="KW-0472">Membrane</keyword>
<evidence type="ECO:0000256" key="9">
    <source>
        <dbReference type="ARBA" id="ARBA00023273"/>
    </source>
</evidence>
<evidence type="ECO:0000313" key="11">
    <source>
        <dbReference type="EMBL" id="KAL2711555.1"/>
    </source>
</evidence>
<dbReference type="GO" id="GO:0034451">
    <property type="term" value="C:centriolar satellite"/>
    <property type="evidence" value="ECO:0007669"/>
    <property type="project" value="UniProtKB-SubCell"/>
</dbReference>
<keyword evidence="4" id="KW-1003">Cell membrane</keyword>
<keyword evidence="9" id="KW-0966">Cell projection</keyword>
<dbReference type="SMART" id="SM00683">
    <property type="entry name" value="DM16"/>
    <property type="match status" value="2"/>
</dbReference>
<evidence type="ECO:0000256" key="7">
    <source>
        <dbReference type="ARBA" id="ARBA00023136"/>
    </source>
</evidence>